<name>A0A679IGZ0_9ENTE</name>
<reference evidence="1 2" key="1">
    <citation type="submission" date="2020-02" db="EMBL/GenBank/DDBJ databases">
        <title>Characterization of vanA genotype vancomycin-resistant Enterococcus saigonensis VE80.</title>
        <authorList>
            <person name="Harada T."/>
            <person name="Motooka D."/>
            <person name="Nakamura S."/>
            <person name="Yamamoto Y."/>
            <person name="Kawahara R."/>
            <person name="Kawatsu K."/>
        </authorList>
    </citation>
    <scope>NUCLEOTIDE SEQUENCE [LARGE SCALE GENOMIC DNA]</scope>
    <source>
        <strain evidence="1 2">VE80</strain>
    </source>
</reference>
<dbReference type="KEGG" id="esg:EsVE80_07250"/>
<protein>
    <submittedName>
        <fullName evidence="1">Uncharacterized protein</fullName>
    </submittedName>
</protein>
<evidence type="ECO:0000313" key="2">
    <source>
        <dbReference type="Proteomes" id="UP000502998"/>
    </source>
</evidence>
<accession>A0A679IGZ0</accession>
<evidence type="ECO:0000313" key="1">
    <source>
        <dbReference type="EMBL" id="BCA85202.1"/>
    </source>
</evidence>
<dbReference type="EMBL" id="AP022822">
    <property type="protein sequence ID" value="BCA85202.1"/>
    <property type="molecule type" value="Genomic_DNA"/>
</dbReference>
<proteinExistence type="predicted"/>
<organism evidence="1 2">
    <name type="scientific">Enterococcus saigonensis</name>
    <dbReference type="NCBI Taxonomy" id="1805431"/>
    <lineage>
        <taxon>Bacteria</taxon>
        <taxon>Bacillati</taxon>
        <taxon>Bacillota</taxon>
        <taxon>Bacilli</taxon>
        <taxon>Lactobacillales</taxon>
        <taxon>Enterococcaceae</taxon>
        <taxon>Enterococcus</taxon>
    </lineage>
</organism>
<dbReference type="Proteomes" id="UP000502998">
    <property type="component" value="Chromosome"/>
</dbReference>
<gene>
    <name evidence="1" type="ORF">EsVE80_07250</name>
</gene>
<sequence length="80" mass="8948">MVAYKAVAVIQSVETSSDVAWAIKMVVSRIIGAGVAQQRELDSDNLENNLKLEMCNSDNDFIREMNFGTCGVNKLEHEHY</sequence>
<keyword evidence="2" id="KW-1185">Reference proteome</keyword>
<dbReference type="AlphaFoldDB" id="A0A679IGZ0"/>